<dbReference type="SUPFAM" id="SSF56235">
    <property type="entry name" value="N-terminal nucleophile aminohydrolases (Ntn hydrolases)"/>
    <property type="match status" value="1"/>
</dbReference>
<evidence type="ECO:0000256" key="3">
    <source>
        <dbReference type="ARBA" id="ARBA00022813"/>
    </source>
</evidence>
<dbReference type="AlphaFoldDB" id="A0A4R1J7P9"/>
<gene>
    <name evidence="8" type="ORF">EV690_3707</name>
</gene>
<dbReference type="GO" id="GO:0008233">
    <property type="term" value="F:peptidase activity"/>
    <property type="evidence" value="ECO:0007669"/>
    <property type="project" value="UniProtKB-KW"/>
</dbReference>
<keyword evidence="2" id="KW-0378">Hydrolase</keyword>
<sequence>MIQPVIVIHGGAGALTRSAMDQELENNYRQSLKAIVKAGQEILAAGGSALDAVSEAVRQLEENPLFNAGYGAVFTHEQTHELDACMMDGATLNSGAVCAVAKIRNPILAARSVMENSEHVLLTGKGAEAFAKAQNLEMVDPDFFSTATRLAQLKRVSQSAQVLLDHDAQALDADQPGDPLDPDKKYGTVGAVAIDVHGHLAAATSTGGMTNKMVGRIGDSPIIGAGCYANDATVAISSTGTGEAFMKMVAAYDVSALMAYTGASLNEAMNTVVMEKLPKIAGSGGMVGVDAKGNIALIFNSEGMYRGFGYVGDEPRVGIYRETEQ</sequence>
<evidence type="ECO:0000313" key="8">
    <source>
        <dbReference type="EMBL" id="TCK46427.1"/>
    </source>
</evidence>
<dbReference type="RefSeq" id="WP_131914425.1">
    <property type="nucleotide sequence ID" value="NZ_OU594967.1"/>
</dbReference>
<organism evidence="8 9">
    <name type="scientific">Celerinatantimonas diazotrophica</name>
    <dbReference type="NCBI Taxonomy" id="412034"/>
    <lineage>
        <taxon>Bacteria</taxon>
        <taxon>Pseudomonadati</taxon>
        <taxon>Pseudomonadota</taxon>
        <taxon>Gammaproteobacteria</taxon>
        <taxon>Celerinatantimonadaceae</taxon>
        <taxon>Celerinatantimonas</taxon>
    </lineage>
</organism>
<dbReference type="OrthoDB" id="9780217at2"/>
<dbReference type="FunFam" id="3.60.20.30:FF:000001">
    <property type="entry name" value="Isoaspartyl peptidase/L-asparaginase"/>
    <property type="match status" value="1"/>
</dbReference>
<dbReference type="InterPro" id="IPR000246">
    <property type="entry name" value="Peptidase_T2"/>
</dbReference>
<dbReference type="CDD" id="cd04701">
    <property type="entry name" value="Asparaginase_2"/>
    <property type="match status" value="1"/>
</dbReference>
<keyword evidence="9" id="KW-1185">Reference proteome</keyword>
<evidence type="ECO:0000256" key="4">
    <source>
        <dbReference type="ARBA" id="ARBA00069124"/>
    </source>
</evidence>
<keyword evidence="3" id="KW-0068">Autocatalytic cleavage</keyword>
<evidence type="ECO:0000256" key="6">
    <source>
        <dbReference type="PIRSR" id="PIRSR600246-2"/>
    </source>
</evidence>
<evidence type="ECO:0000313" key="9">
    <source>
        <dbReference type="Proteomes" id="UP000295565"/>
    </source>
</evidence>
<dbReference type="GO" id="GO:0006508">
    <property type="term" value="P:proteolysis"/>
    <property type="evidence" value="ECO:0007669"/>
    <property type="project" value="UniProtKB-KW"/>
</dbReference>
<evidence type="ECO:0000256" key="7">
    <source>
        <dbReference type="PIRSR" id="PIRSR600246-3"/>
    </source>
</evidence>
<feature type="active site" description="Nucleophile" evidence="5">
    <location>
        <position position="188"/>
    </location>
</feature>
<proteinExistence type="predicted"/>
<dbReference type="EMBL" id="SMGD01000019">
    <property type="protein sequence ID" value="TCK46427.1"/>
    <property type="molecule type" value="Genomic_DNA"/>
</dbReference>
<dbReference type="Pfam" id="PF01112">
    <property type="entry name" value="Asparaginase_2"/>
    <property type="match status" value="1"/>
</dbReference>
<feature type="binding site" evidence="6">
    <location>
        <begin position="239"/>
        <end position="242"/>
    </location>
    <ligand>
        <name>substrate</name>
    </ligand>
</feature>
<evidence type="ECO:0000256" key="5">
    <source>
        <dbReference type="PIRSR" id="PIRSR600246-1"/>
    </source>
</evidence>
<protein>
    <recommendedName>
        <fullName evidence="4">Isoaspartyl peptidase</fullName>
    </recommendedName>
</protein>
<name>A0A4R1J7P9_9GAMM</name>
<dbReference type="PANTHER" id="PTHR10188:SF6">
    <property type="entry name" value="N(4)-(BETA-N-ACETYLGLUCOSAMINYL)-L-ASPARAGINASE"/>
    <property type="match status" value="1"/>
</dbReference>
<accession>A0A4R1J7P9</accession>
<dbReference type="InterPro" id="IPR029055">
    <property type="entry name" value="Ntn_hydrolases_N"/>
</dbReference>
<dbReference type="PANTHER" id="PTHR10188">
    <property type="entry name" value="L-ASPARAGINASE"/>
    <property type="match status" value="1"/>
</dbReference>
<feature type="binding site" evidence="6">
    <location>
        <begin position="216"/>
        <end position="219"/>
    </location>
    <ligand>
        <name>substrate</name>
    </ligand>
</feature>
<comment type="caution">
    <text evidence="8">The sequence shown here is derived from an EMBL/GenBank/DDBJ whole genome shotgun (WGS) entry which is preliminary data.</text>
</comment>
<dbReference type="GO" id="GO:0016811">
    <property type="term" value="F:hydrolase activity, acting on carbon-nitrogen (but not peptide) bonds, in linear amides"/>
    <property type="evidence" value="ECO:0007669"/>
    <property type="project" value="UniProtKB-ARBA"/>
</dbReference>
<reference evidence="8 9" key="1">
    <citation type="submission" date="2019-03" db="EMBL/GenBank/DDBJ databases">
        <title>Genomic Encyclopedia of Type Strains, Phase IV (KMG-IV): sequencing the most valuable type-strain genomes for metagenomic binning, comparative biology and taxonomic classification.</title>
        <authorList>
            <person name="Goeker M."/>
        </authorList>
    </citation>
    <scope>NUCLEOTIDE SEQUENCE [LARGE SCALE GENOMIC DNA]</scope>
    <source>
        <strain evidence="8 9">DSM 18577</strain>
    </source>
</reference>
<dbReference type="Proteomes" id="UP000295565">
    <property type="component" value="Unassembled WGS sequence"/>
</dbReference>
<keyword evidence="1" id="KW-0645">Protease</keyword>
<evidence type="ECO:0000256" key="2">
    <source>
        <dbReference type="ARBA" id="ARBA00022801"/>
    </source>
</evidence>
<evidence type="ECO:0000256" key="1">
    <source>
        <dbReference type="ARBA" id="ARBA00022670"/>
    </source>
</evidence>
<dbReference type="Gene3D" id="3.60.20.30">
    <property type="entry name" value="(Glycosyl)asparaginase"/>
    <property type="match status" value="1"/>
</dbReference>
<feature type="site" description="Cleavage; by autolysis" evidence="7">
    <location>
        <begin position="187"/>
        <end position="188"/>
    </location>
</feature>